<organism evidence="6 7">
    <name type="scientific">Volvox africanus</name>
    <dbReference type="NCBI Taxonomy" id="51714"/>
    <lineage>
        <taxon>Eukaryota</taxon>
        <taxon>Viridiplantae</taxon>
        <taxon>Chlorophyta</taxon>
        <taxon>core chlorophytes</taxon>
        <taxon>Chlorophyceae</taxon>
        <taxon>CS clade</taxon>
        <taxon>Chlamydomonadales</taxon>
        <taxon>Volvocaceae</taxon>
        <taxon>Volvox</taxon>
    </lineage>
</organism>
<evidence type="ECO:0000313" key="6">
    <source>
        <dbReference type="EMBL" id="GLI59696.1"/>
    </source>
</evidence>
<dbReference type="SUPFAM" id="SSF46689">
    <property type="entry name" value="Homeodomain-like"/>
    <property type="match status" value="1"/>
</dbReference>
<dbReference type="NCBIfam" id="TIGR01557">
    <property type="entry name" value="myb_SHAQKYF"/>
    <property type="match status" value="1"/>
</dbReference>
<dbReference type="InterPro" id="IPR009057">
    <property type="entry name" value="Homeodomain-like_sf"/>
</dbReference>
<dbReference type="PROSITE" id="PS51294">
    <property type="entry name" value="HTH_MYB"/>
    <property type="match status" value="1"/>
</dbReference>
<evidence type="ECO:0000313" key="7">
    <source>
        <dbReference type="Proteomes" id="UP001165090"/>
    </source>
</evidence>
<feature type="region of interest" description="Disordered" evidence="4">
    <location>
        <begin position="552"/>
        <end position="577"/>
    </location>
</feature>
<feature type="domain" description="HTH myb-type" evidence="5">
    <location>
        <begin position="905"/>
        <end position="964"/>
    </location>
</feature>
<evidence type="ECO:0000256" key="2">
    <source>
        <dbReference type="ARBA" id="ARBA00023163"/>
    </source>
</evidence>
<feature type="region of interest" description="Disordered" evidence="4">
    <location>
        <begin position="765"/>
        <end position="796"/>
    </location>
</feature>
<dbReference type="Pfam" id="PF00249">
    <property type="entry name" value="Myb_DNA-binding"/>
    <property type="match status" value="1"/>
</dbReference>
<feature type="compositionally biased region" description="Low complexity" evidence="4">
    <location>
        <begin position="552"/>
        <end position="562"/>
    </location>
</feature>
<feature type="compositionally biased region" description="Basic residues" evidence="4">
    <location>
        <begin position="147"/>
        <end position="156"/>
    </location>
</feature>
<feature type="compositionally biased region" description="Polar residues" evidence="4">
    <location>
        <begin position="563"/>
        <end position="572"/>
    </location>
</feature>
<keyword evidence="1" id="KW-0805">Transcription regulation</keyword>
<feature type="compositionally biased region" description="Acidic residues" evidence="4">
    <location>
        <begin position="273"/>
        <end position="306"/>
    </location>
</feature>
<feature type="compositionally biased region" description="Acidic residues" evidence="4">
    <location>
        <begin position="766"/>
        <end position="794"/>
    </location>
</feature>
<dbReference type="InterPro" id="IPR001005">
    <property type="entry name" value="SANT/Myb"/>
</dbReference>
<sequence>MVTHSQAEGSTSTSAPHTLGPLPRDSDRVSSAFTAYVRPNGAAGTGMSHSGGTDTAVGFMEPATAATAASHGGGSSSLDQFSNAHNRRQYGGGTNGSYSRGHSHSYSHAAASSRRRDLGGGELALLPSIQLQQQQQQLQQLQGSSSHGRKHGHTHGSTHLLMKATHTQVNGQYAGHTYGYGHVDRYCQSRSGNYRLQHHHPSDMDPTNRLVELATAAAAAAAAAAGSGSGSGSASPSNLVIKCEDGDPRGGMAGGSMDLDPETDPGNGTNGVEDIEVEEERGDGDDDGDGGGGADEEGVSEDLDLENDTKSGVLDPSYAATGRATEREHLGAGEGGGLSLAATGQSGQSAQQLAAAAMLELAKSNGGARHIAGAAAAAANGSPLGVLAAATAGALPAPSPLLQLLASHQHQGQTITDLISLLTGGASGTAAAVLQHLATQEHLQFVLQQQQQQQVALLLQLLQGGGGGAAATASGLGANLGGLAGLLGLAGLGGGGGFGTGAGNGNVLNQILRLLGPQVLTGLGPGGAQGMLAALLGGGGLNATTNGSVHQQFQQLHQHQQQPVSSPTSSHANPAAAVAQEPLSNGQVANGQTSQARPSVSSVPASSWLLPQQQQPQQQQPARTVSPTSITTTMMTAAPTQPPQSQRTSSPALPTPQPQQQQQQQQQQSHSHEPLTRQASHQLQQQQQASSPPPPPPLHQHEQLHHHQPTAASGLSDADQGESKAPGSPAETVTATAATETTAVAAAAMQQSYNQFADIANAQLEDATDDDGDEDLEDREEDRDSDSMDADGGDGLEGFLDARMVMVAAGEAHTEKACQVTLIPGSPLRFPGSHPPAGRSGAAGGAVVAVGSKRKAGALRGGTSSAACTSNGNGSGGSGGEAGGGGGDEQNGSAAGEGAEGTCKAPKKPRINWSQELHARFLNAMFQLGIKNAVPKTILQLMNVEGLTRENVASHLQKYRILLKRHAQLPANAPLNPDNLKKLEVVQQAVQQSMQQSLGIQTSGPNGGGQAALINVTVGGGIGGTLSYQDLISQLSAMTTAHG</sequence>
<feature type="region of interest" description="Disordered" evidence="4">
    <location>
        <begin position="1"/>
        <end position="27"/>
    </location>
</feature>
<evidence type="ECO:0000256" key="4">
    <source>
        <dbReference type="SAM" id="MobiDB-lite"/>
    </source>
</evidence>
<gene>
    <name evidence="6" type="ORF">VaNZ11_001641</name>
</gene>
<feature type="compositionally biased region" description="Gly residues" evidence="4">
    <location>
        <begin position="873"/>
        <end position="889"/>
    </location>
</feature>
<feature type="compositionally biased region" description="Low complexity" evidence="4">
    <location>
        <begin position="678"/>
        <end position="690"/>
    </location>
</feature>
<dbReference type="Proteomes" id="UP001165090">
    <property type="component" value="Unassembled WGS sequence"/>
</dbReference>
<protein>
    <recommendedName>
        <fullName evidence="5">HTH myb-type domain-containing protein</fullName>
    </recommendedName>
</protein>
<keyword evidence="7" id="KW-1185">Reference proteome</keyword>
<keyword evidence="2" id="KW-0804">Transcription</keyword>
<feature type="compositionally biased region" description="Polar residues" evidence="4">
    <location>
        <begin position="1"/>
        <end position="16"/>
    </location>
</feature>
<keyword evidence="3" id="KW-0539">Nucleus</keyword>
<dbReference type="PANTHER" id="PTHR31442:SF29">
    <property type="entry name" value="HOMEODOMAIN-LIKE SUPERFAMILY PROTEIN"/>
    <property type="match status" value="1"/>
</dbReference>
<feature type="compositionally biased region" description="Low complexity" evidence="4">
    <location>
        <begin position="96"/>
        <end position="112"/>
    </location>
</feature>
<dbReference type="InterPro" id="IPR006447">
    <property type="entry name" value="Myb_dom_plants"/>
</dbReference>
<reference evidence="6 7" key="1">
    <citation type="journal article" date="2023" name="IScience">
        <title>Expanded male sex-determining region conserved during the evolution of homothallism in the green alga Volvox.</title>
        <authorList>
            <person name="Yamamoto K."/>
            <person name="Matsuzaki R."/>
            <person name="Mahakham W."/>
            <person name="Heman W."/>
            <person name="Sekimoto H."/>
            <person name="Kawachi M."/>
            <person name="Minakuchi Y."/>
            <person name="Toyoda A."/>
            <person name="Nozaki H."/>
        </authorList>
    </citation>
    <scope>NUCLEOTIDE SEQUENCE [LARGE SCALE GENOMIC DNA]</scope>
    <source>
        <strain evidence="6 7">NIES-4468</strain>
    </source>
</reference>
<proteinExistence type="predicted"/>
<feature type="region of interest" description="Disordered" evidence="4">
    <location>
        <begin position="635"/>
        <end position="732"/>
    </location>
</feature>
<dbReference type="EMBL" id="BSDZ01000004">
    <property type="protein sequence ID" value="GLI59696.1"/>
    <property type="molecule type" value="Genomic_DNA"/>
</dbReference>
<comment type="caution">
    <text evidence="6">The sequence shown here is derived from an EMBL/GenBank/DDBJ whole genome shotgun (WGS) entry which is preliminary data.</text>
</comment>
<dbReference type="PANTHER" id="PTHR31442">
    <property type="entry name" value="HOMEODOMAIN-LIKE SUPERFAMILY PROTEIN-RELATED"/>
    <property type="match status" value="1"/>
</dbReference>
<feature type="compositionally biased region" description="Low complexity" evidence="4">
    <location>
        <begin position="594"/>
        <end position="605"/>
    </location>
</feature>
<feature type="region of interest" description="Disordered" evidence="4">
    <location>
        <begin position="67"/>
        <end position="115"/>
    </location>
</feature>
<dbReference type="InterPro" id="IPR044841">
    <property type="entry name" value="LUX/BOA-like"/>
</dbReference>
<evidence type="ECO:0000259" key="5">
    <source>
        <dbReference type="PROSITE" id="PS51294"/>
    </source>
</evidence>
<evidence type="ECO:0000256" key="3">
    <source>
        <dbReference type="ARBA" id="ARBA00023242"/>
    </source>
</evidence>
<dbReference type="Gene3D" id="1.10.10.60">
    <property type="entry name" value="Homeodomain-like"/>
    <property type="match status" value="1"/>
</dbReference>
<feature type="region of interest" description="Disordered" evidence="4">
    <location>
        <begin position="134"/>
        <end position="156"/>
    </location>
</feature>
<evidence type="ECO:0000256" key="1">
    <source>
        <dbReference type="ARBA" id="ARBA00023015"/>
    </source>
</evidence>
<feature type="region of interest" description="Disordered" evidence="4">
    <location>
        <begin position="859"/>
        <end position="908"/>
    </location>
</feature>
<feature type="compositionally biased region" description="Low complexity" evidence="4">
    <location>
        <begin position="658"/>
        <end position="668"/>
    </location>
</feature>
<dbReference type="InterPro" id="IPR017930">
    <property type="entry name" value="Myb_dom"/>
</dbReference>
<feature type="region of interest" description="Disordered" evidence="4">
    <location>
        <begin position="586"/>
        <end position="605"/>
    </location>
</feature>
<feature type="region of interest" description="Disordered" evidence="4">
    <location>
        <begin position="225"/>
        <end position="316"/>
    </location>
</feature>
<name>A0ABQ5RQK2_9CHLO</name>
<feature type="non-terminal residue" evidence="6">
    <location>
        <position position="1043"/>
    </location>
</feature>
<accession>A0ABQ5RQK2</accession>